<dbReference type="OrthoDB" id="2255497at2759"/>
<name>A0A168KQC3_ABSGL</name>
<organism evidence="1">
    <name type="scientific">Absidia glauca</name>
    <name type="common">Pin mould</name>
    <dbReference type="NCBI Taxonomy" id="4829"/>
    <lineage>
        <taxon>Eukaryota</taxon>
        <taxon>Fungi</taxon>
        <taxon>Fungi incertae sedis</taxon>
        <taxon>Mucoromycota</taxon>
        <taxon>Mucoromycotina</taxon>
        <taxon>Mucoromycetes</taxon>
        <taxon>Mucorales</taxon>
        <taxon>Cunninghamellaceae</taxon>
        <taxon>Absidia</taxon>
    </lineage>
</organism>
<keyword evidence="2" id="KW-1185">Reference proteome</keyword>
<dbReference type="Proteomes" id="UP000078561">
    <property type="component" value="Unassembled WGS sequence"/>
</dbReference>
<dbReference type="AlphaFoldDB" id="A0A168KQC3"/>
<sequence length="375" mass="42945">MSPIPHGLPKPFNFTEEECQTLKIPLLFNTLSADDWTDIDKVVDELWKVSSLRVQNAKIVKGVLVHAINIVVLKRKNWFQLDSYCRQLIGYYKRKNITAAFDVAWILRVQKQRASDQGAINGAKISTLGARKFGEELDNLLDDAGKTDCDPPQPAGARTTVKQDITQQQIHTLEKYAEYMTMTEADGIIFRNSTIGTIIKQKALGIFSNWKNDLPVSDQEQHWMACALSSIWDLTNKDSAMEFLECNKDELEQVSRPLIDKQSRKLYQLPTLVDQTYDIVVSLIEKEHSSKKALSYVQQIKTRCSDSQQLLAALANMIKIIDTNEFLLDPSNTARVTEYDFITQVWVLYYRVCKGIEVKGKVKTKRYDETVGWFY</sequence>
<gene>
    <name evidence="1" type="primary">ABSGL_00491.1 scaffold 786</name>
</gene>
<dbReference type="InParanoid" id="A0A168KQC3"/>
<proteinExistence type="predicted"/>
<evidence type="ECO:0000313" key="1">
    <source>
        <dbReference type="EMBL" id="SAL95176.1"/>
    </source>
</evidence>
<dbReference type="STRING" id="4829.A0A168KQC3"/>
<protein>
    <submittedName>
        <fullName evidence="1">Uncharacterized protein</fullName>
    </submittedName>
</protein>
<reference evidence="1" key="1">
    <citation type="submission" date="2016-04" db="EMBL/GenBank/DDBJ databases">
        <authorList>
            <person name="Evans L.H."/>
            <person name="Alamgir A."/>
            <person name="Owens N."/>
            <person name="Weber N.D."/>
            <person name="Virtaneva K."/>
            <person name="Barbian K."/>
            <person name="Babar A."/>
            <person name="Rosenke K."/>
        </authorList>
    </citation>
    <scope>NUCLEOTIDE SEQUENCE [LARGE SCALE GENOMIC DNA]</scope>
    <source>
        <strain evidence="1">CBS 101.48</strain>
    </source>
</reference>
<accession>A0A168KQC3</accession>
<evidence type="ECO:0000313" key="2">
    <source>
        <dbReference type="Proteomes" id="UP000078561"/>
    </source>
</evidence>
<dbReference type="EMBL" id="LT550258">
    <property type="protein sequence ID" value="SAL95176.1"/>
    <property type="molecule type" value="Genomic_DNA"/>
</dbReference>